<feature type="compositionally biased region" description="Low complexity" evidence="1">
    <location>
        <begin position="128"/>
        <end position="141"/>
    </location>
</feature>
<dbReference type="Proteomes" id="UP000280598">
    <property type="component" value="Unassembled WGS sequence"/>
</dbReference>
<comment type="caution">
    <text evidence="2">The sequence shown here is derived from an EMBL/GenBank/DDBJ whole genome shotgun (WGS) entry which is preliminary data.</text>
</comment>
<gene>
    <name evidence="2" type="ORF">D0860_06933</name>
</gene>
<dbReference type="EMBL" id="QWIS01000171">
    <property type="protein sequence ID" value="RMZ03155.1"/>
    <property type="molecule type" value="Genomic_DNA"/>
</dbReference>
<feature type="compositionally biased region" description="Polar residues" evidence="1">
    <location>
        <begin position="75"/>
        <end position="92"/>
    </location>
</feature>
<feature type="region of interest" description="Disordered" evidence="1">
    <location>
        <begin position="105"/>
        <end position="141"/>
    </location>
</feature>
<evidence type="ECO:0000313" key="3">
    <source>
        <dbReference type="Proteomes" id="UP000280598"/>
    </source>
</evidence>
<accession>A0A3M7GR18</accession>
<protein>
    <recommendedName>
        <fullName evidence="4">SWIM-type domain-containing protein</fullName>
    </recommendedName>
</protein>
<name>A0A3M7GR18_HORWE</name>
<feature type="region of interest" description="Disordered" evidence="1">
    <location>
        <begin position="69"/>
        <end position="92"/>
    </location>
</feature>
<evidence type="ECO:0008006" key="4">
    <source>
        <dbReference type="Google" id="ProtNLM"/>
    </source>
</evidence>
<dbReference type="AlphaFoldDB" id="A0A3M7GR18"/>
<evidence type="ECO:0000313" key="2">
    <source>
        <dbReference type="EMBL" id="RMZ03155.1"/>
    </source>
</evidence>
<organism evidence="2 3">
    <name type="scientific">Hortaea werneckii</name>
    <name type="common">Black yeast</name>
    <name type="synonym">Cladosporium werneckii</name>
    <dbReference type="NCBI Taxonomy" id="91943"/>
    <lineage>
        <taxon>Eukaryota</taxon>
        <taxon>Fungi</taxon>
        <taxon>Dikarya</taxon>
        <taxon>Ascomycota</taxon>
        <taxon>Pezizomycotina</taxon>
        <taxon>Dothideomycetes</taxon>
        <taxon>Dothideomycetidae</taxon>
        <taxon>Mycosphaerellales</taxon>
        <taxon>Teratosphaeriaceae</taxon>
        <taxon>Hortaea</taxon>
    </lineage>
</organism>
<evidence type="ECO:0000256" key="1">
    <source>
        <dbReference type="SAM" id="MobiDB-lite"/>
    </source>
</evidence>
<reference evidence="2 3" key="1">
    <citation type="journal article" date="2018" name="BMC Genomics">
        <title>Genomic evidence for intraspecific hybridization in a clonal and extremely halotolerant yeast.</title>
        <authorList>
            <person name="Gostincar C."/>
            <person name="Stajich J.E."/>
            <person name="Zupancic J."/>
            <person name="Zalar P."/>
            <person name="Gunde-Cimerman N."/>
        </authorList>
    </citation>
    <scope>NUCLEOTIDE SEQUENCE [LARGE SCALE GENOMIC DNA]</scope>
    <source>
        <strain evidence="2 3">EXF-562</strain>
    </source>
</reference>
<dbReference type="VEuPathDB" id="FungiDB:BTJ68_05230"/>
<proteinExistence type="predicted"/>
<sequence length="228" mass="24986">MTNIPTPRQLTTKLVDSLPRSPDPGIGNPLHDVPESKQNLLSLQVLFPNELLPALDLLDRGLVTRMKVESKEHTSQPNATQAQNVASTWSPVQSGPQYIEATEGHGHAKDDQTGSHNTSKGLGTYQVRSAQQSSSRGGSSRYRNAAYEHTSYYEDSQTHEQGFATQRASRAGRSEWIFGGQTLGQGMPVCKHLLACVLVEHSEMFSHCVQERSVSKEEMAGWAAGWGD</sequence>